<keyword evidence="7 12" id="KW-0791">Threonine biosynthesis</keyword>
<gene>
    <name evidence="16" type="ORF">H8S55_11945</name>
</gene>
<dbReference type="NCBIfam" id="NF004976">
    <property type="entry name" value="PRK06349.1"/>
    <property type="match status" value="1"/>
</dbReference>
<comment type="similarity">
    <text evidence="3 13">Belongs to the homoserine dehydrogenase family.</text>
</comment>
<evidence type="ECO:0000256" key="5">
    <source>
        <dbReference type="ARBA" id="ARBA00013376"/>
    </source>
</evidence>
<dbReference type="InterPro" id="IPR019811">
    <property type="entry name" value="HDH_CS"/>
</dbReference>
<evidence type="ECO:0000256" key="13">
    <source>
        <dbReference type="RuleBase" id="RU004171"/>
    </source>
</evidence>
<keyword evidence="10 12" id="KW-0486">Methionine biosynthesis</keyword>
<dbReference type="Pfam" id="PF00742">
    <property type="entry name" value="Homoserine_dh"/>
    <property type="match status" value="1"/>
</dbReference>
<evidence type="ECO:0000256" key="6">
    <source>
        <dbReference type="ARBA" id="ARBA00022605"/>
    </source>
</evidence>
<comment type="pathway">
    <text evidence="1 12">Amino-acid biosynthesis; L-threonine biosynthesis; L-threonine from L-aspartate: step 3/5.</text>
</comment>
<evidence type="ECO:0000256" key="7">
    <source>
        <dbReference type="ARBA" id="ARBA00022697"/>
    </source>
</evidence>
<accession>A0A8J6J6F8</accession>
<keyword evidence="12" id="KW-0521">NADP</keyword>
<dbReference type="Pfam" id="PF03447">
    <property type="entry name" value="NAD_binding_3"/>
    <property type="match status" value="1"/>
</dbReference>
<dbReference type="GO" id="GO:0009086">
    <property type="term" value="P:methionine biosynthetic process"/>
    <property type="evidence" value="ECO:0007669"/>
    <property type="project" value="UniProtKB-KW"/>
</dbReference>
<dbReference type="AlphaFoldDB" id="A0A8J6J6F8"/>
<evidence type="ECO:0000313" key="16">
    <source>
        <dbReference type="EMBL" id="MBC5718016.1"/>
    </source>
</evidence>
<comment type="catalytic activity">
    <reaction evidence="11">
        <text>L-homoserine + NADP(+) = L-aspartate 4-semialdehyde + NADPH + H(+)</text>
        <dbReference type="Rhea" id="RHEA:15761"/>
        <dbReference type="ChEBI" id="CHEBI:15378"/>
        <dbReference type="ChEBI" id="CHEBI:57476"/>
        <dbReference type="ChEBI" id="CHEBI:57783"/>
        <dbReference type="ChEBI" id="CHEBI:58349"/>
        <dbReference type="ChEBI" id="CHEBI:537519"/>
        <dbReference type="EC" id="1.1.1.3"/>
    </reaction>
    <physiologicalReaction direction="right-to-left" evidence="11">
        <dbReference type="Rhea" id="RHEA:15763"/>
    </physiologicalReaction>
</comment>
<dbReference type="UniPathway" id="UPA00051">
    <property type="reaction ID" value="UER00465"/>
</dbReference>
<keyword evidence="17" id="KW-1185">Reference proteome</keyword>
<evidence type="ECO:0000256" key="4">
    <source>
        <dbReference type="ARBA" id="ARBA00013213"/>
    </source>
</evidence>
<dbReference type="Gene3D" id="3.30.360.10">
    <property type="entry name" value="Dihydrodipicolinate Reductase, domain 2"/>
    <property type="match status" value="1"/>
</dbReference>
<dbReference type="Gene3D" id="3.30.70.260">
    <property type="match status" value="1"/>
</dbReference>
<dbReference type="SUPFAM" id="SSF55347">
    <property type="entry name" value="Glyceraldehyde-3-phosphate dehydrogenase-like, C-terminal domain"/>
    <property type="match status" value="1"/>
</dbReference>
<dbReference type="UniPathway" id="UPA00050">
    <property type="reaction ID" value="UER00063"/>
</dbReference>
<evidence type="ECO:0000256" key="11">
    <source>
        <dbReference type="ARBA" id="ARBA00048841"/>
    </source>
</evidence>
<dbReference type="SUPFAM" id="SSF51735">
    <property type="entry name" value="NAD(P)-binding Rossmann-fold domains"/>
    <property type="match status" value="1"/>
</dbReference>
<feature type="domain" description="Aspartate/homoserine dehydrogenase NAD-binding" evidence="15">
    <location>
        <begin position="8"/>
        <end position="124"/>
    </location>
</feature>
<sequence>MVNVAILGFGTVGSGVAEVLTKNGGLIDQRVDDLLRLKYILDVRDFPDSPYKDCFVKDFSVIENDPEVDIVVETIGGAKIALDFTTRALKAGKSVVTSNKELVATHGYELLQLAKEHGVSYLFEASVGGGIPILRPLTSCLAANELTQVTGILNGTTNYILTRMIKAGLTFEQALKEAQDNGYAEKDPTADVDGHDACRKICILAALSFGQHVYPDQVPTEGIRNVTLEDVAYADSCGYKIKLLGRCIRQPEGKVCAFVAPHLVPASNPLSGVEDVFNAIAVTGNAIGDVMFYGRGAGKLPTASAVVADVIDIAKDLKRDHRNEWGPGATDLVVSPDIITSRWYVRAQAPVDQVRLACGDIQLLARAGAPAGEVAFLTAAMTEPQIKDKLQSLDVRSRFRVLD</sequence>
<evidence type="ECO:0000256" key="1">
    <source>
        <dbReference type="ARBA" id="ARBA00005056"/>
    </source>
</evidence>
<dbReference type="PROSITE" id="PS01042">
    <property type="entry name" value="HOMOSER_DHGENASE"/>
    <property type="match status" value="1"/>
</dbReference>
<dbReference type="EMBL" id="JACOPN010000009">
    <property type="protein sequence ID" value="MBC5718016.1"/>
    <property type="molecule type" value="Genomic_DNA"/>
</dbReference>
<evidence type="ECO:0000256" key="2">
    <source>
        <dbReference type="ARBA" id="ARBA00005062"/>
    </source>
</evidence>
<feature type="domain" description="Homoserine dehydrogenase catalytic" evidence="14">
    <location>
        <begin position="132"/>
        <end position="311"/>
    </location>
</feature>
<evidence type="ECO:0000313" key="17">
    <source>
        <dbReference type="Proteomes" id="UP000602260"/>
    </source>
</evidence>
<comment type="pathway">
    <text evidence="2 12">Amino-acid biosynthesis; L-methionine biosynthesis via de novo pathway; L-homoserine from L-aspartate: step 3/3.</text>
</comment>
<dbReference type="GO" id="GO:0009088">
    <property type="term" value="P:threonine biosynthetic process"/>
    <property type="evidence" value="ECO:0007669"/>
    <property type="project" value="UniProtKB-UniPathway"/>
</dbReference>
<dbReference type="PANTHER" id="PTHR43331">
    <property type="entry name" value="HOMOSERINE DEHYDROGENASE"/>
    <property type="match status" value="1"/>
</dbReference>
<evidence type="ECO:0000256" key="8">
    <source>
        <dbReference type="ARBA" id="ARBA00023002"/>
    </source>
</evidence>
<protein>
    <recommendedName>
        <fullName evidence="5 12">Homoserine dehydrogenase</fullName>
        <ecNumber evidence="4 12">1.1.1.3</ecNumber>
    </recommendedName>
</protein>
<dbReference type="GO" id="GO:0004412">
    <property type="term" value="F:homoserine dehydrogenase activity"/>
    <property type="evidence" value="ECO:0007669"/>
    <property type="project" value="UniProtKB-EC"/>
</dbReference>
<evidence type="ECO:0000256" key="10">
    <source>
        <dbReference type="ARBA" id="ARBA00023167"/>
    </source>
</evidence>
<evidence type="ECO:0000256" key="9">
    <source>
        <dbReference type="ARBA" id="ARBA00023053"/>
    </source>
</evidence>
<evidence type="ECO:0000256" key="3">
    <source>
        <dbReference type="ARBA" id="ARBA00006753"/>
    </source>
</evidence>
<evidence type="ECO:0000256" key="12">
    <source>
        <dbReference type="RuleBase" id="RU000579"/>
    </source>
</evidence>
<dbReference type="RefSeq" id="WP_186879146.1">
    <property type="nucleotide sequence ID" value="NZ_JACOPN010000009.1"/>
</dbReference>
<comment type="caution">
    <text evidence="16">The sequence shown here is derived from an EMBL/GenBank/DDBJ whole genome shotgun (WGS) entry which is preliminary data.</text>
</comment>
<reference evidence="16" key="1">
    <citation type="submission" date="2020-08" db="EMBL/GenBank/DDBJ databases">
        <title>Genome public.</title>
        <authorList>
            <person name="Liu C."/>
            <person name="Sun Q."/>
        </authorList>
    </citation>
    <scope>NUCLEOTIDE SEQUENCE</scope>
    <source>
        <strain evidence="16">BX5</strain>
    </source>
</reference>
<dbReference type="GO" id="GO:0050661">
    <property type="term" value="F:NADP binding"/>
    <property type="evidence" value="ECO:0007669"/>
    <property type="project" value="InterPro"/>
</dbReference>
<evidence type="ECO:0000259" key="14">
    <source>
        <dbReference type="Pfam" id="PF00742"/>
    </source>
</evidence>
<keyword evidence="8 12" id="KW-0560">Oxidoreductase</keyword>
<evidence type="ECO:0000259" key="15">
    <source>
        <dbReference type="Pfam" id="PF03447"/>
    </source>
</evidence>
<dbReference type="EC" id="1.1.1.3" evidence="4 12"/>
<dbReference type="FunFam" id="3.30.360.10:FF:000005">
    <property type="entry name" value="Homoserine dehydrogenase"/>
    <property type="match status" value="1"/>
</dbReference>
<dbReference type="Proteomes" id="UP000602260">
    <property type="component" value="Unassembled WGS sequence"/>
</dbReference>
<keyword evidence="9" id="KW-0915">Sodium</keyword>
<name>A0A8J6J6F8_9FIRM</name>
<dbReference type="InterPro" id="IPR005106">
    <property type="entry name" value="Asp/hSer_DH_NAD-bd"/>
</dbReference>
<dbReference type="InterPro" id="IPR001342">
    <property type="entry name" value="HDH_cat"/>
</dbReference>
<keyword evidence="6 12" id="KW-0028">Amino-acid biosynthesis</keyword>
<dbReference type="Gene3D" id="3.40.50.720">
    <property type="entry name" value="NAD(P)-binding Rossmann-like Domain"/>
    <property type="match status" value="1"/>
</dbReference>
<dbReference type="InterPro" id="IPR036291">
    <property type="entry name" value="NAD(P)-bd_dom_sf"/>
</dbReference>
<proteinExistence type="inferred from homology"/>
<organism evidence="16 17">
    <name type="scientific">Flintibacter faecis</name>
    <dbReference type="NCBI Taxonomy" id="2763047"/>
    <lineage>
        <taxon>Bacteria</taxon>
        <taxon>Bacillati</taxon>
        <taxon>Bacillota</taxon>
        <taxon>Clostridia</taxon>
        <taxon>Eubacteriales</taxon>
        <taxon>Flintibacter</taxon>
    </lineage>
</organism>
<dbReference type="PANTHER" id="PTHR43331:SF1">
    <property type="entry name" value="HOMOSERINE DEHYDROGENASE"/>
    <property type="match status" value="1"/>
</dbReference>